<dbReference type="Pfam" id="PF14038">
    <property type="entry name" value="YqzE"/>
    <property type="match status" value="1"/>
</dbReference>
<accession>A0ABR6CK54</accession>
<gene>
    <name evidence="2" type="ORF">HNP81_000688</name>
</gene>
<sequence length="58" mass="7097">MSTNDYIKYLTQQFVTYFEVPKSVRKEQRKHKKENRPTFLSQWFGIIPFAISMLLKRK</sequence>
<proteinExistence type="predicted"/>
<dbReference type="InterPro" id="IPR025622">
    <property type="entry name" value="YqzE"/>
</dbReference>
<organism evidence="2 3">
    <name type="scientific">Peribacillus huizhouensis</name>
    <dbReference type="NCBI Taxonomy" id="1501239"/>
    <lineage>
        <taxon>Bacteria</taxon>
        <taxon>Bacillati</taxon>
        <taxon>Bacillota</taxon>
        <taxon>Bacilli</taxon>
        <taxon>Bacillales</taxon>
        <taxon>Bacillaceae</taxon>
        <taxon>Peribacillus</taxon>
    </lineage>
</organism>
<feature type="transmembrane region" description="Helical" evidence="1">
    <location>
        <begin position="39"/>
        <end position="55"/>
    </location>
</feature>
<dbReference type="EMBL" id="JACJHX010000002">
    <property type="protein sequence ID" value="MBA9025405.1"/>
    <property type="molecule type" value="Genomic_DNA"/>
</dbReference>
<keyword evidence="1" id="KW-0472">Membrane</keyword>
<evidence type="ECO:0000313" key="2">
    <source>
        <dbReference type="EMBL" id="MBA9025405.1"/>
    </source>
</evidence>
<keyword evidence="1" id="KW-1133">Transmembrane helix</keyword>
<evidence type="ECO:0000313" key="3">
    <source>
        <dbReference type="Proteomes" id="UP000626697"/>
    </source>
</evidence>
<name>A0ABR6CK54_9BACI</name>
<evidence type="ECO:0008006" key="4">
    <source>
        <dbReference type="Google" id="ProtNLM"/>
    </source>
</evidence>
<evidence type="ECO:0000256" key="1">
    <source>
        <dbReference type="SAM" id="Phobius"/>
    </source>
</evidence>
<keyword evidence="1" id="KW-0812">Transmembrane</keyword>
<reference evidence="2 3" key="1">
    <citation type="submission" date="2020-08" db="EMBL/GenBank/DDBJ databases">
        <title>Genomic Encyclopedia of Type Strains, Phase IV (KMG-IV): sequencing the most valuable type-strain genomes for metagenomic binning, comparative biology and taxonomic classification.</title>
        <authorList>
            <person name="Goeker M."/>
        </authorList>
    </citation>
    <scope>NUCLEOTIDE SEQUENCE [LARGE SCALE GENOMIC DNA]</scope>
    <source>
        <strain evidence="2 3">DSM 105481</strain>
    </source>
</reference>
<dbReference type="RefSeq" id="WP_084552337.1">
    <property type="nucleotide sequence ID" value="NZ_JACJHX010000002.1"/>
</dbReference>
<keyword evidence="3" id="KW-1185">Reference proteome</keyword>
<protein>
    <recommendedName>
        <fullName evidence="4">YqzE family protein</fullName>
    </recommendedName>
</protein>
<dbReference type="Proteomes" id="UP000626697">
    <property type="component" value="Unassembled WGS sequence"/>
</dbReference>
<comment type="caution">
    <text evidence="2">The sequence shown here is derived from an EMBL/GenBank/DDBJ whole genome shotgun (WGS) entry which is preliminary data.</text>
</comment>